<dbReference type="Pfam" id="PF00534">
    <property type="entry name" value="Glycos_transf_1"/>
    <property type="match status" value="1"/>
</dbReference>
<dbReference type="SUPFAM" id="SSF53756">
    <property type="entry name" value="UDP-Glycosyltransferase/glycogen phosphorylase"/>
    <property type="match status" value="1"/>
</dbReference>
<feature type="domain" description="Glycosyl transferase family 1" evidence="2">
    <location>
        <begin position="195"/>
        <end position="351"/>
    </location>
</feature>
<dbReference type="GO" id="GO:0009103">
    <property type="term" value="P:lipopolysaccharide biosynthetic process"/>
    <property type="evidence" value="ECO:0007669"/>
    <property type="project" value="TreeGrafter"/>
</dbReference>
<gene>
    <name evidence="4" type="ORF">WJ35_16095</name>
</gene>
<name>A0A1B4LHD6_9BURK</name>
<dbReference type="AlphaFoldDB" id="A0A1B4LHD6"/>
<dbReference type="InterPro" id="IPR023986">
    <property type="entry name" value="GlycosylTfrase_MSMEG0565"/>
</dbReference>
<evidence type="ECO:0000313" key="5">
    <source>
        <dbReference type="Proteomes" id="UP000243680"/>
    </source>
</evidence>
<organism evidence="4 5">
    <name type="scientific">Burkholderia ubonensis</name>
    <dbReference type="NCBI Taxonomy" id="101571"/>
    <lineage>
        <taxon>Bacteria</taxon>
        <taxon>Pseudomonadati</taxon>
        <taxon>Pseudomonadota</taxon>
        <taxon>Betaproteobacteria</taxon>
        <taxon>Burkholderiales</taxon>
        <taxon>Burkholderiaceae</taxon>
        <taxon>Burkholderia</taxon>
        <taxon>Burkholderia cepacia complex</taxon>
    </lineage>
</organism>
<dbReference type="CDD" id="cd03801">
    <property type="entry name" value="GT4_PimA-like"/>
    <property type="match status" value="1"/>
</dbReference>
<proteinExistence type="predicted"/>
<dbReference type="PANTHER" id="PTHR46401:SF2">
    <property type="entry name" value="GLYCOSYLTRANSFERASE WBBK-RELATED"/>
    <property type="match status" value="1"/>
</dbReference>
<feature type="domain" description="Glycosyltransferase subfamily 4-like N-terminal" evidence="3">
    <location>
        <begin position="18"/>
        <end position="177"/>
    </location>
</feature>
<dbReference type="InterPro" id="IPR028098">
    <property type="entry name" value="Glyco_trans_4-like_N"/>
</dbReference>
<dbReference type="PANTHER" id="PTHR46401">
    <property type="entry name" value="GLYCOSYLTRANSFERASE WBBK-RELATED"/>
    <property type="match status" value="1"/>
</dbReference>
<evidence type="ECO:0000256" key="1">
    <source>
        <dbReference type="ARBA" id="ARBA00022679"/>
    </source>
</evidence>
<dbReference type="Proteomes" id="UP000243680">
    <property type="component" value="Chromosome 3"/>
</dbReference>
<evidence type="ECO:0000259" key="2">
    <source>
        <dbReference type="Pfam" id="PF00534"/>
    </source>
</evidence>
<dbReference type="RefSeq" id="WP_069239505.1">
    <property type="nucleotide sequence ID" value="NZ_CP013421.1"/>
</dbReference>
<accession>A0A1B4LHD6</accession>
<sequence>MSGDTLRIALLTHSVNPRGGVVHALELARALHEAGRDVTVFAPAAPGDEMFRDVPCRVVLARVDGRPRGVAEMVHARIAAIKYALLEHDASGFDVLHAQDSITGNALAELRQSGEIDGFVRTVHHLDVFDDPQLERWQERAWREADQVLCVSAAWAATMRKTFGVDASVVPNGVDVGRFARASEADMQAVRRRFGLHGAPVVLAIGGIEQRKNSIALLEAFSRLRGTTPDVRLVIGGGASLLDHDAYTRRFVARAAALGLGIGVDETVVPTGPLDDAALVALMHCADLVSMVSIREGFGLVVLEALACGKPVVVSEIEPFTEYLDEHACVWADPADVDSIADALRDALSGRRGPDFTHAVPALLNRFTWDASARRHLDIYQDRLAQRAQASSAE</sequence>
<protein>
    <submittedName>
        <fullName evidence="4">Glycosyl transferase family 1</fullName>
    </submittedName>
</protein>
<reference evidence="4 5" key="1">
    <citation type="submission" date="2015-12" db="EMBL/GenBank/DDBJ databases">
        <title>Diversity of Burkholderia near neighbor genomes.</title>
        <authorList>
            <person name="Sahl J."/>
            <person name="Wagner D."/>
            <person name="Keim P."/>
        </authorList>
    </citation>
    <scope>NUCLEOTIDE SEQUENCE [LARGE SCALE GENOMIC DNA]</scope>
    <source>
        <strain evidence="4 5">MSMB0783</strain>
    </source>
</reference>
<evidence type="ECO:0000259" key="3">
    <source>
        <dbReference type="Pfam" id="PF13439"/>
    </source>
</evidence>
<dbReference type="EMBL" id="CP013421">
    <property type="protein sequence ID" value="AOJ76621.1"/>
    <property type="molecule type" value="Genomic_DNA"/>
</dbReference>
<dbReference type="GO" id="GO:0016757">
    <property type="term" value="F:glycosyltransferase activity"/>
    <property type="evidence" value="ECO:0007669"/>
    <property type="project" value="InterPro"/>
</dbReference>
<dbReference type="Pfam" id="PF13439">
    <property type="entry name" value="Glyco_transf_4"/>
    <property type="match status" value="1"/>
</dbReference>
<dbReference type="NCBIfam" id="TIGR04047">
    <property type="entry name" value="MSMEG_0565_glyc"/>
    <property type="match status" value="1"/>
</dbReference>
<evidence type="ECO:0000313" key="4">
    <source>
        <dbReference type="EMBL" id="AOJ76621.1"/>
    </source>
</evidence>
<dbReference type="Gene3D" id="3.40.50.2000">
    <property type="entry name" value="Glycogen Phosphorylase B"/>
    <property type="match status" value="2"/>
</dbReference>
<keyword evidence="1 4" id="KW-0808">Transferase</keyword>
<dbReference type="InterPro" id="IPR001296">
    <property type="entry name" value="Glyco_trans_1"/>
</dbReference>